<evidence type="ECO:0000256" key="5">
    <source>
        <dbReference type="ARBA" id="ARBA00022519"/>
    </source>
</evidence>
<keyword evidence="13" id="KW-1185">Reference proteome</keyword>
<dbReference type="Gene3D" id="3.30.1150.10">
    <property type="match status" value="1"/>
</dbReference>
<dbReference type="RefSeq" id="WP_070070351.1">
    <property type="nucleotide sequence ID" value="NZ_MKKK01000038.1"/>
</dbReference>
<dbReference type="InterPro" id="IPR051045">
    <property type="entry name" value="TonB-dependent_transducer"/>
</dbReference>
<dbReference type="STRING" id="1262585.BJI46_13810"/>
<dbReference type="NCBIfam" id="TIGR01352">
    <property type="entry name" value="tonB_Cterm"/>
    <property type="match status" value="1"/>
</dbReference>
<dbReference type="GO" id="GO:0015031">
    <property type="term" value="P:protein transport"/>
    <property type="evidence" value="ECO:0007669"/>
    <property type="project" value="UniProtKB-KW"/>
</dbReference>
<name>A0A1E7R3G7_9GAMM</name>
<keyword evidence="7" id="KW-0653">Protein transport</keyword>
<evidence type="ECO:0000256" key="6">
    <source>
        <dbReference type="ARBA" id="ARBA00022692"/>
    </source>
</evidence>
<evidence type="ECO:0000256" key="4">
    <source>
        <dbReference type="ARBA" id="ARBA00022475"/>
    </source>
</evidence>
<sequence>MNESEHHLYKRAILSSQLRSANTVAATVFSDPFPGHENFGTLQGNGSKKTKYVVIAVAAVAVLHYAVWEISKHLPTQPLPEKPSEPVVVEIIKPKEEPPKIPPVTQQPKIPPVSQKPKTVDKPAEQPKPVVKAVTPQPTKAVQQPTPQPVVQPTPVATEKTIPTPAPTPAPVQQPKEAPKQENEPVTEARGFAGYLSNPTPDYPEVALDRGWEGSVMLRVKVAANGSPLSVSIKQGSGKKVLDDAAIRTVKRWKFSPAKRGSTPIEGWVDVPINFKLPKN</sequence>
<dbReference type="AlphaFoldDB" id="A0A1E7R3G7"/>
<evidence type="ECO:0000256" key="2">
    <source>
        <dbReference type="ARBA" id="ARBA00006555"/>
    </source>
</evidence>
<dbReference type="GO" id="GO:0055085">
    <property type="term" value="P:transmembrane transport"/>
    <property type="evidence" value="ECO:0007669"/>
    <property type="project" value="InterPro"/>
</dbReference>
<evidence type="ECO:0000256" key="9">
    <source>
        <dbReference type="ARBA" id="ARBA00023136"/>
    </source>
</evidence>
<evidence type="ECO:0000256" key="8">
    <source>
        <dbReference type="ARBA" id="ARBA00022989"/>
    </source>
</evidence>
<reference evidence="12 13" key="1">
    <citation type="submission" date="2016-09" db="EMBL/GenBank/DDBJ databases">
        <authorList>
            <person name="Capua I."/>
            <person name="De Benedictis P."/>
            <person name="Joannis T."/>
            <person name="Lombin L.H."/>
            <person name="Cattoli G."/>
        </authorList>
    </citation>
    <scope>NUCLEOTIDE SEQUENCE [LARGE SCALE GENOMIC DNA]</scope>
    <source>
        <strain evidence="12 13">ANC 4671</strain>
    </source>
</reference>
<proteinExistence type="inferred from homology"/>
<gene>
    <name evidence="12" type="ORF">BJI46_13810</name>
</gene>
<feature type="region of interest" description="Disordered" evidence="10">
    <location>
        <begin position="97"/>
        <end position="186"/>
    </location>
</feature>
<dbReference type="GO" id="GO:0031992">
    <property type="term" value="F:energy transducer activity"/>
    <property type="evidence" value="ECO:0007669"/>
    <property type="project" value="TreeGrafter"/>
</dbReference>
<dbReference type="PANTHER" id="PTHR33446">
    <property type="entry name" value="PROTEIN TONB-RELATED"/>
    <property type="match status" value="1"/>
</dbReference>
<dbReference type="PRINTS" id="PR01217">
    <property type="entry name" value="PRICHEXTENSN"/>
</dbReference>
<keyword evidence="8" id="KW-1133">Transmembrane helix</keyword>
<keyword evidence="6" id="KW-0812">Transmembrane</keyword>
<organism evidence="12 13">
    <name type="scientific">Acinetobacter qingfengensis</name>
    <dbReference type="NCBI Taxonomy" id="1262585"/>
    <lineage>
        <taxon>Bacteria</taxon>
        <taxon>Pseudomonadati</taxon>
        <taxon>Pseudomonadota</taxon>
        <taxon>Gammaproteobacteria</taxon>
        <taxon>Moraxellales</taxon>
        <taxon>Moraxellaceae</taxon>
        <taxon>Acinetobacter</taxon>
    </lineage>
</organism>
<comment type="subcellular location">
    <subcellularLocation>
        <location evidence="1">Cell inner membrane</location>
        <topology evidence="1">Single-pass membrane protein</topology>
        <orientation evidence="1">Periplasmic side</orientation>
    </subcellularLocation>
</comment>
<feature type="compositionally biased region" description="Low complexity" evidence="10">
    <location>
        <begin position="134"/>
        <end position="145"/>
    </location>
</feature>
<dbReference type="Proteomes" id="UP000185895">
    <property type="component" value="Unassembled WGS sequence"/>
</dbReference>
<evidence type="ECO:0000256" key="7">
    <source>
        <dbReference type="ARBA" id="ARBA00022927"/>
    </source>
</evidence>
<evidence type="ECO:0000313" key="12">
    <source>
        <dbReference type="EMBL" id="OEY93898.1"/>
    </source>
</evidence>
<evidence type="ECO:0000256" key="10">
    <source>
        <dbReference type="SAM" id="MobiDB-lite"/>
    </source>
</evidence>
<keyword evidence="9" id="KW-0472">Membrane</keyword>
<accession>A0A1E7R3G7</accession>
<protein>
    <recommendedName>
        <fullName evidence="11">TonB C-terminal domain-containing protein</fullName>
    </recommendedName>
</protein>
<dbReference type="PROSITE" id="PS52015">
    <property type="entry name" value="TONB_CTD"/>
    <property type="match status" value="1"/>
</dbReference>
<evidence type="ECO:0000313" key="13">
    <source>
        <dbReference type="Proteomes" id="UP000185895"/>
    </source>
</evidence>
<dbReference type="SUPFAM" id="SSF74653">
    <property type="entry name" value="TolA/TonB C-terminal domain"/>
    <property type="match status" value="1"/>
</dbReference>
<evidence type="ECO:0000256" key="3">
    <source>
        <dbReference type="ARBA" id="ARBA00022448"/>
    </source>
</evidence>
<keyword evidence="5" id="KW-0997">Cell inner membrane</keyword>
<dbReference type="EMBL" id="MKKK01000038">
    <property type="protein sequence ID" value="OEY93898.1"/>
    <property type="molecule type" value="Genomic_DNA"/>
</dbReference>
<keyword evidence="4" id="KW-1003">Cell membrane</keyword>
<dbReference type="Pfam" id="PF03544">
    <property type="entry name" value="TonB_C"/>
    <property type="match status" value="1"/>
</dbReference>
<comment type="caution">
    <text evidence="12">The sequence shown here is derived from an EMBL/GenBank/DDBJ whole genome shotgun (WGS) entry which is preliminary data.</text>
</comment>
<dbReference type="InterPro" id="IPR006260">
    <property type="entry name" value="TonB/TolA_C"/>
</dbReference>
<dbReference type="PANTHER" id="PTHR33446:SF2">
    <property type="entry name" value="PROTEIN TONB"/>
    <property type="match status" value="1"/>
</dbReference>
<dbReference type="OrthoDB" id="9792439at2"/>
<dbReference type="GO" id="GO:0098797">
    <property type="term" value="C:plasma membrane protein complex"/>
    <property type="evidence" value="ECO:0007669"/>
    <property type="project" value="TreeGrafter"/>
</dbReference>
<keyword evidence="3" id="KW-0813">Transport</keyword>
<comment type="similarity">
    <text evidence="2">Belongs to the TonB family.</text>
</comment>
<dbReference type="InterPro" id="IPR037682">
    <property type="entry name" value="TonB_C"/>
</dbReference>
<feature type="domain" description="TonB C-terminal" evidence="11">
    <location>
        <begin position="188"/>
        <end position="280"/>
    </location>
</feature>
<evidence type="ECO:0000259" key="11">
    <source>
        <dbReference type="PROSITE" id="PS52015"/>
    </source>
</evidence>
<evidence type="ECO:0000256" key="1">
    <source>
        <dbReference type="ARBA" id="ARBA00004383"/>
    </source>
</evidence>